<feature type="transmembrane region" description="Helical" evidence="8">
    <location>
        <begin position="215"/>
        <end position="238"/>
    </location>
</feature>
<sequence length="368" mass="40953">MLEQGKISATQASMILYPLIMSTAMVAGPSIMGKRALNDLWLSPIWASIMGIVAVLIAYQLHNRFPNQSIIQQSVEIIGNLPGKVVGFLYLFILLQINGFIVREYAEFISLFLKDTPISILSMILLMVCAYTVRGGIEVIARAAQVFFPLFVIPFFLMILLVVKDMEPQNIFPILENGLMPTLKGAIIPQGWFCEAFLLSFLLPFLNDSQKAKKAGLITVFACMLTMVVANLSTWFLMGEVTTTLIFPVMDTARYISIADFFENLESGVMAIWVIGVFVKVTIFLYVTSLGTAQWLKLASYQQAVLPIGWLTVLFSFWGIPDFTTVGEWNTQSIPFYLTSFFVVIPGMLLLISVLARKRSSTKGVDSG</sequence>
<dbReference type="RefSeq" id="WP_055744227.1">
    <property type="nucleotide sequence ID" value="NZ_LJJB01000007.1"/>
</dbReference>
<keyword evidence="10" id="KW-1185">Reference proteome</keyword>
<feature type="transmembrane region" description="Helical" evidence="8">
    <location>
        <begin position="183"/>
        <end position="203"/>
    </location>
</feature>
<feature type="transmembrane region" description="Helical" evidence="8">
    <location>
        <begin position="270"/>
        <end position="292"/>
    </location>
</feature>
<evidence type="ECO:0000256" key="1">
    <source>
        <dbReference type="ARBA" id="ARBA00004141"/>
    </source>
</evidence>
<dbReference type="InterPro" id="IPR004761">
    <property type="entry name" value="Spore_GerAB"/>
</dbReference>
<comment type="caution">
    <text evidence="9">The sequence shown here is derived from an EMBL/GenBank/DDBJ whole genome shotgun (WGS) entry which is preliminary data.</text>
</comment>
<dbReference type="Pfam" id="PF03845">
    <property type="entry name" value="Spore_permease"/>
    <property type="match status" value="1"/>
</dbReference>
<keyword evidence="3" id="KW-0813">Transport</keyword>
<feature type="transmembrane region" description="Helical" evidence="8">
    <location>
        <begin position="81"/>
        <end position="102"/>
    </location>
</feature>
<evidence type="ECO:0000256" key="6">
    <source>
        <dbReference type="ARBA" id="ARBA00022989"/>
    </source>
</evidence>
<evidence type="ECO:0000313" key="9">
    <source>
        <dbReference type="EMBL" id="KQL49902.1"/>
    </source>
</evidence>
<feature type="transmembrane region" description="Helical" evidence="8">
    <location>
        <begin position="333"/>
        <end position="356"/>
    </location>
</feature>
<dbReference type="PANTHER" id="PTHR34975">
    <property type="entry name" value="SPORE GERMINATION PROTEIN A2"/>
    <property type="match status" value="1"/>
</dbReference>
<evidence type="ECO:0000256" key="7">
    <source>
        <dbReference type="ARBA" id="ARBA00023136"/>
    </source>
</evidence>
<feature type="transmembrane region" description="Helical" evidence="8">
    <location>
        <begin position="108"/>
        <end position="131"/>
    </location>
</feature>
<gene>
    <name evidence="9" type="ORF">AN963_09495</name>
</gene>
<evidence type="ECO:0000256" key="4">
    <source>
        <dbReference type="ARBA" id="ARBA00022544"/>
    </source>
</evidence>
<protein>
    <submittedName>
        <fullName evidence="9">Spore gernimation protein</fullName>
    </submittedName>
</protein>
<evidence type="ECO:0000256" key="8">
    <source>
        <dbReference type="SAM" id="Phobius"/>
    </source>
</evidence>
<dbReference type="NCBIfam" id="TIGR00912">
    <property type="entry name" value="2A0309"/>
    <property type="match status" value="1"/>
</dbReference>
<feature type="transmembrane region" description="Helical" evidence="8">
    <location>
        <begin position="143"/>
        <end position="163"/>
    </location>
</feature>
<comment type="subcellular location">
    <subcellularLocation>
        <location evidence="1">Membrane</location>
        <topology evidence="1">Multi-pass membrane protein</topology>
    </subcellularLocation>
</comment>
<evidence type="ECO:0000256" key="5">
    <source>
        <dbReference type="ARBA" id="ARBA00022692"/>
    </source>
</evidence>
<comment type="similarity">
    <text evidence="2">Belongs to the amino acid-polyamine-organocation (APC) superfamily. Spore germination protein (SGP) (TC 2.A.3.9) family.</text>
</comment>
<organism evidence="9 10">
    <name type="scientific">Brevibacillus choshinensis</name>
    <dbReference type="NCBI Taxonomy" id="54911"/>
    <lineage>
        <taxon>Bacteria</taxon>
        <taxon>Bacillati</taxon>
        <taxon>Bacillota</taxon>
        <taxon>Bacilli</taxon>
        <taxon>Bacillales</taxon>
        <taxon>Paenibacillaceae</taxon>
        <taxon>Brevibacillus</taxon>
    </lineage>
</organism>
<feature type="transmembrane region" description="Helical" evidence="8">
    <location>
        <begin position="304"/>
        <end position="321"/>
    </location>
</feature>
<dbReference type="PANTHER" id="PTHR34975:SF2">
    <property type="entry name" value="SPORE GERMINATION PROTEIN A2"/>
    <property type="match status" value="1"/>
</dbReference>
<evidence type="ECO:0000256" key="3">
    <source>
        <dbReference type="ARBA" id="ARBA00022448"/>
    </source>
</evidence>
<feature type="transmembrane region" description="Helical" evidence="8">
    <location>
        <begin position="44"/>
        <end position="61"/>
    </location>
</feature>
<dbReference type="Proteomes" id="UP000051063">
    <property type="component" value="Unassembled WGS sequence"/>
</dbReference>
<keyword evidence="7 8" id="KW-0472">Membrane</keyword>
<keyword evidence="5 8" id="KW-0812">Transmembrane</keyword>
<name>A0ABR5NEG0_BRECH</name>
<accession>A0ABR5NEG0</accession>
<evidence type="ECO:0000256" key="2">
    <source>
        <dbReference type="ARBA" id="ARBA00007998"/>
    </source>
</evidence>
<keyword evidence="6 8" id="KW-1133">Transmembrane helix</keyword>
<reference evidence="9 10" key="1">
    <citation type="submission" date="2015-09" db="EMBL/GenBank/DDBJ databases">
        <title>Genome sequencing project for genomic taxonomy and phylogenomics of Bacillus-like bacteria.</title>
        <authorList>
            <person name="Liu B."/>
            <person name="Wang J."/>
            <person name="Zhu Y."/>
            <person name="Liu G."/>
            <person name="Chen Q."/>
            <person name="Chen Z."/>
            <person name="Lan J."/>
            <person name="Che J."/>
            <person name="Ge C."/>
            <person name="Shi H."/>
            <person name="Pan Z."/>
            <person name="Liu X."/>
        </authorList>
    </citation>
    <scope>NUCLEOTIDE SEQUENCE [LARGE SCALE GENOMIC DNA]</scope>
    <source>
        <strain evidence="9 10">DSM 8552</strain>
    </source>
</reference>
<dbReference type="EMBL" id="LJJB01000007">
    <property type="protein sequence ID" value="KQL49902.1"/>
    <property type="molecule type" value="Genomic_DNA"/>
</dbReference>
<evidence type="ECO:0000313" key="10">
    <source>
        <dbReference type="Proteomes" id="UP000051063"/>
    </source>
</evidence>
<feature type="transmembrane region" description="Helical" evidence="8">
    <location>
        <begin position="12"/>
        <end position="32"/>
    </location>
</feature>
<keyword evidence="4" id="KW-0309">Germination</keyword>
<proteinExistence type="inferred from homology"/>